<dbReference type="GO" id="GO:0005524">
    <property type="term" value="F:ATP binding"/>
    <property type="evidence" value="ECO:0007669"/>
    <property type="project" value="InterPro"/>
</dbReference>
<feature type="domain" description="GST N-terminal" evidence="6">
    <location>
        <begin position="1"/>
        <end position="27"/>
    </location>
</feature>
<dbReference type="PROSITE" id="PS50404">
    <property type="entry name" value="GST_NTER"/>
    <property type="match status" value="1"/>
</dbReference>
<dbReference type="InterPro" id="IPR050213">
    <property type="entry name" value="GST_superfamily"/>
</dbReference>
<reference evidence="9" key="1">
    <citation type="submission" date="2025-08" db="UniProtKB">
        <authorList>
            <consortium name="RefSeq"/>
        </authorList>
    </citation>
    <scope>IDENTIFICATION</scope>
    <source>
        <tissue evidence="9">Muscle</tissue>
    </source>
</reference>
<dbReference type="InterPro" id="IPR010987">
    <property type="entry name" value="Glutathione-S-Trfase_C-like"/>
</dbReference>
<dbReference type="GO" id="GO:0006749">
    <property type="term" value="P:glutathione metabolic process"/>
    <property type="evidence" value="ECO:0007669"/>
    <property type="project" value="TreeGrafter"/>
</dbReference>
<evidence type="ECO:0000313" key="8">
    <source>
        <dbReference type="Proteomes" id="UP000515164"/>
    </source>
</evidence>
<sequence length="150" mass="17727">MLVADRRKVARSTAICRYLAKQYDLAGKTDWANRHIDATVDTIHDIRHKIAAFHYEEDEKVKAAKRKAAEETLLFILERLDQQVKENDGYFYDGTLSWADLTFVALLDYLNFMYKSDLIENYENLKLLEKKVLLLPKIKNWIERRPVSEF</sequence>
<comment type="catalytic activity">
    <reaction evidence="5">
        <text>RX + glutathione = an S-substituted glutathione + a halide anion + H(+)</text>
        <dbReference type="Rhea" id="RHEA:16437"/>
        <dbReference type="ChEBI" id="CHEBI:15378"/>
        <dbReference type="ChEBI" id="CHEBI:16042"/>
        <dbReference type="ChEBI" id="CHEBI:17792"/>
        <dbReference type="ChEBI" id="CHEBI:57925"/>
        <dbReference type="ChEBI" id="CHEBI:90779"/>
        <dbReference type="EC" id="2.5.1.18"/>
    </reaction>
</comment>
<dbReference type="InterPro" id="IPR036282">
    <property type="entry name" value="Glutathione-S-Trfase_C_sf"/>
</dbReference>
<dbReference type="PROSITE" id="PS50861">
    <property type="entry name" value="AA_TRNA_LIGASE_II_GLYAB"/>
    <property type="match status" value="1"/>
</dbReference>
<gene>
    <name evidence="9" type="primary">LOC117215534</name>
</gene>
<name>A0A6P8NTR3_9HYME</name>
<dbReference type="Pfam" id="PF14497">
    <property type="entry name" value="GST_C_3"/>
    <property type="match status" value="1"/>
</dbReference>
<dbReference type="InterPro" id="IPR004046">
    <property type="entry name" value="GST_C"/>
</dbReference>
<dbReference type="GO" id="GO:0004820">
    <property type="term" value="F:glycine-tRNA ligase activity"/>
    <property type="evidence" value="ECO:0007669"/>
    <property type="project" value="InterPro"/>
</dbReference>
<evidence type="ECO:0000256" key="1">
    <source>
        <dbReference type="ARBA" id="ARBA00011738"/>
    </source>
</evidence>
<dbReference type="Gene3D" id="1.20.1050.10">
    <property type="match status" value="1"/>
</dbReference>
<dbReference type="Proteomes" id="UP000515164">
    <property type="component" value="Unplaced"/>
</dbReference>
<evidence type="ECO:0000256" key="4">
    <source>
        <dbReference type="ARBA" id="ARBA00038317"/>
    </source>
</evidence>
<dbReference type="Gene3D" id="3.40.30.10">
    <property type="entry name" value="Glutaredoxin"/>
    <property type="match status" value="1"/>
</dbReference>
<evidence type="ECO:0000259" key="7">
    <source>
        <dbReference type="PROSITE" id="PS50405"/>
    </source>
</evidence>
<dbReference type="GO" id="GO:0004364">
    <property type="term" value="F:glutathione transferase activity"/>
    <property type="evidence" value="ECO:0007669"/>
    <property type="project" value="UniProtKB-EC"/>
</dbReference>
<dbReference type="CDD" id="cd03192">
    <property type="entry name" value="GST_C_Sigma_like"/>
    <property type="match status" value="1"/>
</dbReference>
<dbReference type="GeneID" id="117215534"/>
<dbReference type="KEGG" id="bbif:117215534"/>
<keyword evidence="8" id="KW-1185">Reference proteome</keyword>
<evidence type="ECO:0000256" key="5">
    <source>
        <dbReference type="ARBA" id="ARBA00047960"/>
    </source>
</evidence>
<evidence type="ECO:0000259" key="6">
    <source>
        <dbReference type="PROSITE" id="PS50404"/>
    </source>
</evidence>
<proteinExistence type="inferred from homology"/>
<dbReference type="PANTHER" id="PTHR11571">
    <property type="entry name" value="GLUTATHIONE S-TRANSFERASE"/>
    <property type="match status" value="1"/>
</dbReference>
<comment type="similarity">
    <text evidence="4">Belongs to the GST superfamily. Sigma family.</text>
</comment>
<dbReference type="PANTHER" id="PTHR11571:SF224">
    <property type="entry name" value="HEMATOPOIETIC PROSTAGLANDIN D SYNTHASE"/>
    <property type="match status" value="1"/>
</dbReference>
<dbReference type="AlphaFoldDB" id="A0A6P8NTR3"/>
<dbReference type="RefSeq" id="XP_033317775.1">
    <property type="nucleotide sequence ID" value="XM_033461884.1"/>
</dbReference>
<dbReference type="InterPro" id="IPR004045">
    <property type="entry name" value="Glutathione_S-Trfase_N"/>
</dbReference>
<keyword evidence="3" id="KW-0808">Transferase</keyword>
<comment type="subunit">
    <text evidence="1">Homodimer.</text>
</comment>
<dbReference type="GO" id="GO:0006426">
    <property type="term" value="P:glycyl-tRNA aminoacylation"/>
    <property type="evidence" value="ECO:0007669"/>
    <property type="project" value="InterPro"/>
</dbReference>
<dbReference type="FunFam" id="1.20.1050.10:FF:000030">
    <property type="entry name" value="Glutathione S-transferase S1"/>
    <property type="match status" value="1"/>
</dbReference>
<organism evidence="8 9">
    <name type="scientific">Bombus bifarius</name>
    <dbReference type="NCBI Taxonomy" id="103933"/>
    <lineage>
        <taxon>Eukaryota</taxon>
        <taxon>Metazoa</taxon>
        <taxon>Ecdysozoa</taxon>
        <taxon>Arthropoda</taxon>
        <taxon>Hexapoda</taxon>
        <taxon>Insecta</taxon>
        <taxon>Pterygota</taxon>
        <taxon>Neoptera</taxon>
        <taxon>Endopterygota</taxon>
        <taxon>Hymenoptera</taxon>
        <taxon>Apocrita</taxon>
        <taxon>Aculeata</taxon>
        <taxon>Apoidea</taxon>
        <taxon>Anthophila</taxon>
        <taxon>Apidae</taxon>
        <taxon>Bombus</taxon>
        <taxon>Pyrobombus</taxon>
    </lineage>
</organism>
<dbReference type="GO" id="GO:0005737">
    <property type="term" value="C:cytoplasm"/>
    <property type="evidence" value="ECO:0007669"/>
    <property type="project" value="InterPro"/>
</dbReference>
<evidence type="ECO:0000313" key="9">
    <source>
        <dbReference type="RefSeq" id="XP_033317775.1"/>
    </source>
</evidence>
<evidence type="ECO:0000256" key="3">
    <source>
        <dbReference type="ARBA" id="ARBA00022679"/>
    </source>
</evidence>
<protein>
    <recommendedName>
        <fullName evidence="2">glutathione transferase</fullName>
        <ecNumber evidence="2">2.5.1.18</ecNumber>
    </recommendedName>
</protein>
<dbReference type="InterPro" id="IPR006194">
    <property type="entry name" value="Gly-tRNA-synth_heterodimer"/>
</dbReference>
<accession>A0A6P8NTR3</accession>
<evidence type="ECO:0000256" key="2">
    <source>
        <dbReference type="ARBA" id="ARBA00012452"/>
    </source>
</evidence>
<dbReference type="EC" id="2.5.1.18" evidence="2"/>
<dbReference type="PROSITE" id="PS50405">
    <property type="entry name" value="GST_CTER"/>
    <property type="match status" value="1"/>
</dbReference>
<feature type="domain" description="GST C-terminal" evidence="7">
    <location>
        <begin position="29"/>
        <end position="150"/>
    </location>
</feature>
<dbReference type="SUPFAM" id="SSF47616">
    <property type="entry name" value="GST C-terminal domain-like"/>
    <property type="match status" value="1"/>
</dbReference>